<reference evidence="8" key="1">
    <citation type="submission" date="2020-10" db="EMBL/GenBank/DDBJ databases">
        <authorList>
            <person name="Han B."/>
            <person name="Lu T."/>
            <person name="Zhao Q."/>
            <person name="Huang X."/>
            <person name="Zhao Y."/>
        </authorList>
    </citation>
    <scope>NUCLEOTIDE SEQUENCE</scope>
</reference>
<evidence type="ECO:0000256" key="2">
    <source>
        <dbReference type="ARBA" id="ARBA00005510"/>
    </source>
</evidence>
<evidence type="ECO:0000256" key="1">
    <source>
        <dbReference type="ARBA" id="ARBA00004123"/>
    </source>
</evidence>
<dbReference type="SUPFAM" id="SSF47459">
    <property type="entry name" value="HLH, helix-loop-helix DNA-binding domain"/>
    <property type="match status" value="1"/>
</dbReference>
<dbReference type="PANTHER" id="PTHR16223">
    <property type="entry name" value="TRANSCRIPTION FACTOR BHLH83-RELATED"/>
    <property type="match status" value="1"/>
</dbReference>
<dbReference type="InterPro" id="IPR036638">
    <property type="entry name" value="HLH_DNA-bd_sf"/>
</dbReference>
<evidence type="ECO:0000256" key="4">
    <source>
        <dbReference type="ARBA" id="ARBA00023125"/>
    </source>
</evidence>
<dbReference type="InterPro" id="IPR011598">
    <property type="entry name" value="bHLH_dom"/>
</dbReference>
<dbReference type="Gene3D" id="4.10.280.10">
    <property type="entry name" value="Helix-loop-helix DNA-binding domain"/>
    <property type="match status" value="1"/>
</dbReference>
<keyword evidence="6" id="KW-0539">Nucleus</keyword>
<evidence type="ECO:0000313" key="9">
    <source>
        <dbReference type="Proteomes" id="UP000604825"/>
    </source>
</evidence>
<name>A0A811QI30_9POAL</name>
<feature type="domain" description="BHLH" evidence="7">
    <location>
        <begin position="151"/>
        <end position="200"/>
    </location>
</feature>
<dbReference type="Pfam" id="PF00010">
    <property type="entry name" value="HLH"/>
    <property type="match status" value="1"/>
</dbReference>
<keyword evidence="3" id="KW-0805">Transcription regulation</keyword>
<dbReference type="GO" id="GO:0000981">
    <property type="term" value="F:DNA-binding transcription factor activity, RNA polymerase II-specific"/>
    <property type="evidence" value="ECO:0007669"/>
    <property type="project" value="TreeGrafter"/>
</dbReference>
<evidence type="ECO:0000313" key="8">
    <source>
        <dbReference type="EMBL" id="CAD6257188.1"/>
    </source>
</evidence>
<evidence type="ECO:0000256" key="3">
    <source>
        <dbReference type="ARBA" id="ARBA00023015"/>
    </source>
</evidence>
<sequence length="236" mass="26027">MRWSRKDRDGPLPHPCRLRLAETGATGSLLIHGVIPSSCGRVAVGGTDVSSFTTKSLNYIGVPENHVTSQALPTPSEKQAVFSHPDPASFHYFIRFVMDVLVWAESATAALNCSGVILGSLPISSEDDSIGACEKSVVLKQSTSSRCHSRSSKDLRSLYAKRRRERINERLSTLQQLIPNGTKVDMSTMLEEAVQYVKFLQLQIKLLSSEDTWMYAPLAYNHMSMDLSPNVGVKQS</sequence>
<proteinExistence type="inferred from homology"/>
<protein>
    <recommendedName>
        <fullName evidence="7">BHLH domain-containing protein</fullName>
    </recommendedName>
</protein>
<dbReference type="PROSITE" id="PS50888">
    <property type="entry name" value="BHLH"/>
    <property type="match status" value="1"/>
</dbReference>
<evidence type="ECO:0000259" key="7">
    <source>
        <dbReference type="PROSITE" id="PS50888"/>
    </source>
</evidence>
<comment type="caution">
    <text evidence="8">The sequence shown here is derived from an EMBL/GenBank/DDBJ whole genome shotgun (WGS) entry which is preliminary data.</text>
</comment>
<organism evidence="8 9">
    <name type="scientific">Miscanthus lutarioriparius</name>
    <dbReference type="NCBI Taxonomy" id="422564"/>
    <lineage>
        <taxon>Eukaryota</taxon>
        <taxon>Viridiplantae</taxon>
        <taxon>Streptophyta</taxon>
        <taxon>Embryophyta</taxon>
        <taxon>Tracheophyta</taxon>
        <taxon>Spermatophyta</taxon>
        <taxon>Magnoliopsida</taxon>
        <taxon>Liliopsida</taxon>
        <taxon>Poales</taxon>
        <taxon>Poaceae</taxon>
        <taxon>PACMAD clade</taxon>
        <taxon>Panicoideae</taxon>
        <taxon>Andropogonodae</taxon>
        <taxon>Andropogoneae</taxon>
        <taxon>Saccharinae</taxon>
        <taxon>Miscanthus</taxon>
    </lineage>
</organism>
<evidence type="ECO:0000256" key="6">
    <source>
        <dbReference type="ARBA" id="ARBA00023242"/>
    </source>
</evidence>
<keyword evidence="5" id="KW-0804">Transcription</keyword>
<dbReference type="OrthoDB" id="651283at2759"/>
<dbReference type="FunFam" id="4.10.280.10:FF:000022">
    <property type="entry name" value="Basic helix-loop-helix transcription factor"/>
    <property type="match status" value="1"/>
</dbReference>
<dbReference type="PANTHER" id="PTHR16223:SF197">
    <property type="entry name" value="OS11G0634700 PROTEIN"/>
    <property type="match status" value="1"/>
</dbReference>
<dbReference type="InterPro" id="IPR045843">
    <property type="entry name" value="IND-like"/>
</dbReference>
<dbReference type="SMART" id="SM00353">
    <property type="entry name" value="HLH"/>
    <property type="match status" value="1"/>
</dbReference>
<dbReference type="EMBL" id="CAJGYO010000010">
    <property type="protein sequence ID" value="CAD6257188.1"/>
    <property type="molecule type" value="Genomic_DNA"/>
</dbReference>
<comment type="similarity">
    <text evidence="2">Belongs to the bHLH protein family.</text>
</comment>
<dbReference type="CDD" id="cd11454">
    <property type="entry name" value="bHLH_AtIND_like"/>
    <property type="match status" value="1"/>
</dbReference>
<dbReference type="AlphaFoldDB" id="A0A811QI30"/>
<dbReference type="Proteomes" id="UP000604825">
    <property type="component" value="Unassembled WGS sequence"/>
</dbReference>
<comment type="subcellular location">
    <subcellularLocation>
        <location evidence="1">Nucleus</location>
    </subcellularLocation>
</comment>
<evidence type="ECO:0000256" key="5">
    <source>
        <dbReference type="ARBA" id="ARBA00023163"/>
    </source>
</evidence>
<dbReference type="GO" id="GO:0005634">
    <property type="term" value="C:nucleus"/>
    <property type="evidence" value="ECO:0007669"/>
    <property type="project" value="UniProtKB-SubCell"/>
</dbReference>
<accession>A0A811QI30</accession>
<dbReference type="GO" id="GO:0046983">
    <property type="term" value="F:protein dimerization activity"/>
    <property type="evidence" value="ECO:0007669"/>
    <property type="project" value="InterPro"/>
</dbReference>
<keyword evidence="9" id="KW-1185">Reference proteome</keyword>
<dbReference type="GO" id="GO:0000978">
    <property type="term" value="F:RNA polymerase II cis-regulatory region sequence-specific DNA binding"/>
    <property type="evidence" value="ECO:0007669"/>
    <property type="project" value="TreeGrafter"/>
</dbReference>
<gene>
    <name evidence="8" type="ORF">NCGR_LOCUS40678</name>
</gene>
<keyword evidence="4" id="KW-0238">DNA-binding</keyword>